<accession>A0A834TPL4</accession>
<organism evidence="1 2">
    <name type="scientific">Senna tora</name>
    <dbReference type="NCBI Taxonomy" id="362788"/>
    <lineage>
        <taxon>Eukaryota</taxon>
        <taxon>Viridiplantae</taxon>
        <taxon>Streptophyta</taxon>
        <taxon>Embryophyta</taxon>
        <taxon>Tracheophyta</taxon>
        <taxon>Spermatophyta</taxon>
        <taxon>Magnoliopsida</taxon>
        <taxon>eudicotyledons</taxon>
        <taxon>Gunneridae</taxon>
        <taxon>Pentapetalae</taxon>
        <taxon>rosids</taxon>
        <taxon>fabids</taxon>
        <taxon>Fabales</taxon>
        <taxon>Fabaceae</taxon>
        <taxon>Caesalpinioideae</taxon>
        <taxon>Cassia clade</taxon>
        <taxon>Senna</taxon>
    </lineage>
</organism>
<proteinExistence type="predicted"/>
<keyword evidence="2" id="KW-1185">Reference proteome</keyword>
<gene>
    <name evidence="1" type="ORF">G2W53_026734</name>
</gene>
<reference evidence="1" key="1">
    <citation type="submission" date="2020-09" db="EMBL/GenBank/DDBJ databases">
        <title>Genome-Enabled Discovery of Anthraquinone Biosynthesis in Senna tora.</title>
        <authorList>
            <person name="Kang S.-H."/>
            <person name="Pandey R.P."/>
            <person name="Lee C.-M."/>
            <person name="Sim J.-S."/>
            <person name="Jeong J.-T."/>
            <person name="Choi B.-S."/>
            <person name="Jung M."/>
            <person name="Ginzburg D."/>
            <person name="Zhao K."/>
            <person name="Won S.Y."/>
            <person name="Oh T.-J."/>
            <person name="Yu Y."/>
            <person name="Kim N.-H."/>
            <person name="Lee O.R."/>
            <person name="Lee T.-H."/>
            <person name="Bashyal P."/>
            <person name="Kim T.-S."/>
            <person name="Lee W.-H."/>
            <person name="Kawkins C."/>
            <person name="Kim C.-K."/>
            <person name="Kim J.S."/>
            <person name="Ahn B.O."/>
            <person name="Rhee S.Y."/>
            <person name="Sohng J.K."/>
        </authorList>
    </citation>
    <scope>NUCLEOTIDE SEQUENCE</scope>
    <source>
        <tissue evidence="1">Leaf</tissue>
    </source>
</reference>
<evidence type="ECO:0000313" key="2">
    <source>
        <dbReference type="Proteomes" id="UP000634136"/>
    </source>
</evidence>
<evidence type="ECO:0000313" key="1">
    <source>
        <dbReference type="EMBL" id="KAF7821279.1"/>
    </source>
</evidence>
<comment type="caution">
    <text evidence="1">The sequence shown here is derived from an EMBL/GenBank/DDBJ whole genome shotgun (WGS) entry which is preliminary data.</text>
</comment>
<sequence>MVKREIVSQRASRMIALVAGKQLEAAQ</sequence>
<dbReference type="Proteomes" id="UP000634136">
    <property type="component" value="Unassembled WGS sequence"/>
</dbReference>
<name>A0A834TPL4_9FABA</name>
<dbReference type="EMBL" id="JAAIUW010000008">
    <property type="protein sequence ID" value="KAF7821279.1"/>
    <property type="molecule type" value="Genomic_DNA"/>
</dbReference>
<dbReference type="AlphaFoldDB" id="A0A834TPL4"/>
<protein>
    <submittedName>
        <fullName evidence="1">Uncharacterized protein</fullName>
    </submittedName>
</protein>